<evidence type="ECO:0000313" key="2">
    <source>
        <dbReference type="EMBL" id="GAA0873687.1"/>
    </source>
</evidence>
<feature type="transmembrane region" description="Helical" evidence="1">
    <location>
        <begin position="36"/>
        <end position="56"/>
    </location>
</feature>
<dbReference type="Gene3D" id="3.40.30.10">
    <property type="entry name" value="Glutaredoxin"/>
    <property type="match status" value="1"/>
</dbReference>
<feature type="transmembrane region" description="Helical" evidence="1">
    <location>
        <begin position="63"/>
        <end position="83"/>
    </location>
</feature>
<evidence type="ECO:0008006" key="4">
    <source>
        <dbReference type="Google" id="ProtNLM"/>
    </source>
</evidence>
<name>A0ABN1MKG4_9FLAO</name>
<keyword evidence="1" id="KW-0812">Transmembrane</keyword>
<sequence>MRIFAALVVLLLSVLLIIFPDVLYNYGISGGWSWTFSALSHWIGIFVLSTVGVILLPFQMKKIYATLLKITVVLALLGGYFFVRPIYQGDYKKADRELNDATNSVLTEVLAAKPGFEGVICIASPGCPFCKIATRYRLKEIKRRTNLGVGVFLAAKDSSAITAYSEETESPELDYFLVENTDGMNQMSEGRYPTFLYIKDKKIIHKWSNDNLGYPALDWIESGME</sequence>
<evidence type="ECO:0000313" key="3">
    <source>
        <dbReference type="Proteomes" id="UP001501126"/>
    </source>
</evidence>
<keyword evidence="3" id="KW-1185">Reference proteome</keyword>
<proteinExistence type="predicted"/>
<keyword evidence="1" id="KW-0472">Membrane</keyword>
<reference evidence="2 3" key="1">
    <citation type="journal article" date="2019" name="Int. J. Syst. Evol. Microbiol.">
        <title>The Global Catalogue of Microorganisms (GCM) 10K type strain sequencing project: providing services to taxonomists for standard genome sequencing and annotation.</title>
        <authorList>
            <consortium name="The Broad Institute Genomics Platform"/>
            <consortium name="The Broad Institute Genome Sequencing Center for Infectious Disease"/>
            <person name="Wu L."/>
            <person name="Ma J."/>
        </authorList>
    </citation>
    <scope>NUCLEOTIDE SEQUENCE [LARGE SCALE GENOMIC DNA]</scope>
    <source>
        <strain evidence="2 3">JCM 16083</strain>
    </source>
</reference>
<organism evidence="2 3">
    <name type="scientific">Wandonia haliotis</name>
    <dbReference type="NCBI Taxonomy" id="574963"/>
    <lineage>
        <taxon>Bacteria</taxon>
        <taxon>Pseudomonadati</taxon>
        <taxon>Bacteroidota</taxon>
        <taxon>Flavobacteriia</taxon>
        <taxon>Flavobacteriales</taxon>
        <taxon>Crocinitomicaceae</taxon>
        <taxon>Wandonia</taxon>
    </lineage>
</organism>
<gene>
    <name evidence="2" type="ORF">GCM10009118_00950</name>
</gene>
<dbReference type="EMBL" id="BAAAFH010000002">
    <property type="protein sequence ID" value="GAA0873687.1"/>
    <property type="molecule type" value="Genomic_DNA"/>
</dbReference>
<protein>
    <recommendedName>
        <fullName evidence="4">Thioredoxin domain-containing protein</fullName>
    </recommendedName>
</protein>
<accession>A0ABN1MKG4</accession>
<dbReference type="Proteomes" id="UP001501126">
    <property type="component" value="Unassembled WGS sequence"/>
</dbReference>
<comment type="caution">
    <text evidence="2">The sequence shown here is derived from an EMBL/GenBank/DDBJ whole genome shotgun (WGS) entry which is preliminary data.</text>
</comment>
<evidence type="ECO:0000256" key="1">
    <source>
        <dbReference type="SAM" id="Phobius"/>
    </source>
</evidence>
<keyword evidence="1" id="KW-1133">Transmembrane helix</keyword>
<dbReference type="RefSeq" id="WP_343783962.1">
    <property type="nucleotide sequence ID" value="NZ_BAAAFH010000002.1"/>
</dbReference>